<proteinExistence type="predicted"/>
<dbReference type="RefSeq" id="WP_189466427.1">
    <property type="nucleotide sequence ID" value="NZ_BMXS01000002.1"/>
</dbReference>
<dbReference type="EMBL" id="BMXS01000002">
    <property type="protein sequence ID" value="GGX82893.1"/>
    <property type="molecule type" value="Genomic_DNA"/>
</dbReference>
<dbReference type="Pfam" id="PF13997">
    <property type="entry name" value="YqjK"/>
    <property type="match status" value="1"/>
</dbReference>
<sequence>MSHDRSSRLSPRRQRALHKAALELRIEQQRIDMLVESSRWREASSGIDAVWHGLMRFKVPLFAIGGVVLLRGARHPRSLLRLARRVASGALLLRRAQRLLGKR</sequence>
<evidence type="ECO:0000313" key="1">
    <source>
        <dbReference type="EMBL" id="GGX82893.1"/>
    </source>
</evidence>
<organism evidence="1 2">
    <name type="scientific">Litchfieldella qijiaojingensis</name>
    <dbReference type="NCBI Taxonomy" id="980347"/>
    <lineage>
        <taxon>Bacteria</taxon>
        <taxon>Pseudomonadati</taxon>
        <taxon>Pseudomonadota</taxon>
        <taxon>Gammaproteobacteria</taxon>
        <taxon>Oceanospirillales</taxon>
        <taxon>Halomonadaceae</taxon>
        <taxon>Litchfieldella</taxon>
    </lineage>
</organism>
<dbReference type="InterPro" id="IPR025612">
    <property type="entry name" value="YqjK"/>
</dbReference>
<dbReference type="Proteomes" id="UP000653056">
    <property type="component" value="Unassembled WGS sequence"/>
</dbReference>
<keyword evidence="2" id="KW-1185">Reference proteome</keyword>
<evidence type="ECO:0008006" key="3">
    <source>
        <dbReference type="Google" id="ProtNLM"/>
    </source>
</evidence>
<name>A0ABQ2YFS7_9GAMM</name>
<accession>A0ABQ2YFS7</accession>
<protein>
    <recommendedName>
        <fullName evidence="3">YqjK-like protein</fullName>
    </recommendedName>
</protein>
<evidence type="ECO:0000313" key="2">
    <source>
        <dbReference type="Proteomes" id="UP000653056"/>
    </source>
</evidence>
<comment type="caution">
    <text evidence="1">The sequence shown here is derived from an EMBL/GenBank/DDBJ whole genome shotgun (WGS) entry which is preliminary data.</text>
</comment>
<gene>
    <name evidence="1" type="ORF">GCM10007160_08000</name>
</gene>
<reference evidence="2" key="1">
    <citation type="journal article" date="2019" name="Int. J. Syst. Evol. Microbiol.">
        <title>The Global Catalogue of Microorganisms (GCM) 10K type strain sequencing project: providing services to taxonomists for standard genome sequencing and annotation.</title>
        <authorList>
            <consortium name="The Broad Institute Genomics Platform"/>
            <consortium name="The Broad Institute Genome Sequencing Center for Infectious Disease"/>
            <person name="Wu L."/>
            <person name="Ma J."/>
        </authorList>
    </citation>
    <scope>NUCLEOTIDE SEQUENCE [LARGE SCALE GENOMIC DNA]</scope>
    <source>
        <strain evidence="2">KCTC 22228</strain>
    </source>
</reference>